<dbReference type="AlphaFoldDB" id="A0A7C8LRQ3"/>
<dbReference type="OrthoDB" id="9787348at2"/>
<accession>A0A7C8LRQ3</accession>
<dbReference type="Proteomes" id="UP000483018">
    <property type="component" value="Unassembled WGS sequence"/>
</dbReference>
<evidence type="ECO:0000313" key="2">
    <source>
        <dbReference type="EMBL" id="KAE9637205.1"/>
    </source>
</evidence>
<keyword evidence="1" id="KW-0812">Transmembrane</keyword>
<dbReference type="PANTHER" id="PTHR43801">
    <property type="entry name" value="NUCLEOTIDE-BINDING PROTEIN-RELATED"/>
    <property type="match status" value="1"/>
</dbReference>
<dbReference type="InterPro" id="IPR002829">
    <property type="entry name" value="DUF116"/>
</dbReference>
<gene>
    <name evidence="2" type="ORF">GND95_01885</name>
</gene>
<keyword evidence="3" id="KW-1185">Reference proteome</keyword>
<feature type="transmembrane region" description="Helical" evidence="1">
    <location>
        <begin position="36"/>
        <end position="67"/>
    </location>
</feature>
<name>A0A7C8LRQ3_9FIRM</name>
<evidence type="ECO:0000313" key="3">
    <source>
        <dbReference type="Proteomes" id="UP000483018"/>
    </source>
</evidence>
<proteinExistence type="predicted"/>
<dbReference type="RefSeq" id="WP_158739115.1">
    <property type="nucleotide sequence ID" value="NZ_JAFBEP010000006.1"/>
</dbReference>
<evidence type="ECO:0000256" key="1">
    <source>
        <dbReference type="SAM" id="Phobius"/>
    </source>
</evidence>
<organism evidence="2 3">
    <name type="scientific">Defluviitalea raffinosedens</name>
    <dbReference type="NCBI Taxonomy" id="1450156"/>
    <lineage>
        <taxon>Bacteria</taxon>
        <taxon>Bacillati</taxon>
        <taxon>Bacillota</taxon>
        <taxon>Clostridia</taxon>
        <taxon>Lachnospirales</taxon>
        <taxon>Defluviitaleaceae</taxon>
        <taxon>Defluviitalea</taxon>
    </lineage>
</organism>
<protein>
    <submittedName>
        <fullName evidence="2">DUF116 domain-containing protein</fullName>
    </submittedName>
</protein>
<dbReference type="EMBL" id="WSLF01000001">
    <property type="protein sequence ID" value="KAE9637205.1"/>
    <property type="molecule type" value="Genomic_DNA"/>
</dbReference>
<comment type="caution">
    <text evidence="2">The sequence shown here is derived from an EMBL/GenBank/DDBJ whole genome shotgun (WGS) entry which is preliminary data.</text>
</comment>
<feature type="transmembrane region" description="Helical" evidence="1">
    <location>
        <begin position="79"/>
        <end position="98"/>
    </location>
</feature>
<dbReference type="Pfam" id="PF01976">
    <property type="entry name" value="DUF116"/>
    <property type="match status" value="1"/>
</dbReference>
<feature type="transmembrane region" description="Helical" evidence="1">
    <location>
        <begin position="12"/>
        <end position="30"/>
    </location>
</feature>
<keyword evidence="1" id="KW-1133">Transmembrane helix</keyword>
<keyword evidence="1" id="KW-0472">Membrane</keyword>
<reference evidence="2 3" key="1">
    <citation type="submission" date="2019-12" db="EMBL/GenBank/DDBJ databases">
        <title>Defluviitalea raffinosedens, isolated from a biogas fermenter, genome sequencing and characterization.</title>
        <authorList>
            <person name="Rettenmaier R."/>
            <person name="Schneider M."/>
            <person name="Neuhaus K."/>
            <person name="Liebl W."/>
            <person name="Zverlov V."/>
        </authorList>
    </citation>
    <scope>NUCLEOTIDE SEQUENCE [LARGE SCALE GENOMIC DNA]</scope>
    <source>
        <strain evidence="2 3">249c-K6</strain>
    </source>
</reference>
<dbReference type="PANTHER" id="PTHR43801:SF1">
    <property type="entry name" value="POLYPRENYL SYNTHETASE"/>
    <property type="match status" value="1"/>
</dbReference>
<sequence length="253" mass="28754">MDIWVKQFTKILVATTIFFLGICIILLTAYKLIPIYFYKLLFSLLTLFFLIIGIIFISASIFLIAVYKRGKVFIFSPQMLLSTLRWMYPLALAIVNFFHANKSIVNQFFIYMNNICVDSMKLRGTSEDILILIPHCVQNSQCGIKITSNLLACKECNQCKIVDLKHLKEQFNCKIAIATGGTLARKAVVETHPKYVIAVACERDLVNGILDVNTIPIYGILNQLPNGPCFNTTINVQEIEDVIIRYIDVNNKE</sequence>